<keyword evidence="1" id="KW-0472">Membrane</keyword>
<dbReference type="AlphaFoldDB" id="E4TT77"/>
<accession>E4TT77</accession>
<dbReference type="RefSeq" id="WP_013454050.1">
    <property type="nucleotide sequence ID" value="NC_014759.1"/>
</dbReference>
<sequence>MIVTSINWSEYSLKKYNRYALIVLFAIALGFPLNPKNSSTNFIERLNLPSIAYPISIFVIFLLLLLVVLSIVRFPKNVKKHKIEIDSDKFSFGEESIYLGNIEYELSFKSNDKIEGKQIWDFTILKPMKKSHTLLLSFDEKEVFENLLKGDN</sequence>
<evidence type="ECO:0000256" key="1">
    <source>
        <dbReference type="SAM" id="Phobius"/>
    </source>
</evidence>
<dbReference type="STRING" id="643867.Ftrac_1922"/>
<feature type="transmembrane region" description="Helical" evidence="1">
    <location>
        <begin position="16"/>
        <end position="33"/>
    </location>
</feature>
<proteinExistence type="predicted"/>
<name>E4TT77_MARTH</name>
<protein>
    <submittedName>
        <fullName evidence="2">Uncharacterized protein</fullName>
    </submittedName>
</protein>
<feature type="transmembrane region" description="Helical" evidence="1">
    <location>
        <begin position="53"/>
        <end position="72"/>
    </location>
</feature>
<keyword evidence="1" id="KW-0812">Transmembrane</keyword>
<dbReference type="EMBL" id="CP002349">
    <property type="protein sequence ID" value="ADR21907.1"/>
    <property type="molecule type" value="Genomic_DNA"/>
</dbReference>
<gene>
    <name evidence="2" type="ordered locus">Ftrac_1922</name>
</gene>
<keyword evidence="1" id="KW-1133">Transmembrane helix</keyword>
<dbReference type="Proteomes" id="UP000008720">
    <property type="component" value="Chromosome"/>
</dbReference>
<keyword evidence="3" id="KW-1185">Reference proteome</keyword>
<organism evidence="2 3">
    <name type="scientific">Marivirga tractuosa (strain ATCC 23168 / DSM 4126 / NBRC 15989 / NCIMB 1408 / VKM B-1430 / H-43)</name>
    <name type="common">Microscilla tractuosa</name>
    <name type="synonym">Flexibacter tractuosus</name>
    <dbReference type="NCBI Taxonomy" id="643867"/>
    <lineage>
        <taxon>Bacteria</taxon>
        <taxon>Pseudomonadati</taxon>
        <taxon>Bacteroidota</taxon>
        <taxon>Cytophagia</taxon>
        <taxon>Cytophagales</taxon>
        <taxon>Marivirgaceae</taxon>
        <taxon>Marivirga</taxon>
    </lineage>
</organism>
<evidence type="ECO:0000313" key="3">
    <source>
        <dbReference type="Proteomes" id="UP000008720"/>
    </source>
</evidence>
<reference evidence="2 3" key="1">
    <citation type="journal article" date="2011" name="Stand. Genomic Sci.">
        <title>Complete genome sequence of Marivirga tractuosa type strain (H-43).</title>
        <authorList>
            <person name="Pagani I."/>
            <person name="Chertkov O."/>
            <person name="Lapidus A."/>
            <person name="Lucas S."/>
            <person name="Del Rio T.G."/>
            <person name="Tice H."/>
            <person name="Copeland A."/>
            <person name="Cheng J.F."/>
            <person name="Nolan M."/>
            <person name="Saunders E."/>
            <person name="Pitluck S."/>
            <person name="Held B."/>
            <person name="Goodwin L."/>
            <person name="Liolios K."/>
            <person name="Ovchinikova G."/>
            <person name="Ivanova N."/>
            <person name="Mavromatis K."/>
            <person name="Pati A."/>
            <person name="Chen A."/>
            <person name="Palaniappan K."/>
            <person name="Land M."/>
            <person name="Hauser L."/>
            <person name="Jeffries C.D."/>
            <person name="Detter J.C."/>
            <person name="Han C."/>
            <person name="Tapia R."/>
            <person name="Ngatchou-Djao O.D."/>
            <person name="Rohde M."/>
            <person name="Goker M."/>
            <person name="Spring S."/>
            <person name="Sikorski J."/>
            <person name="Woyke T."/>
            <person name="Bristow J."/>
            <person name="Eisen J.A."/>
            <person name="Markowitz V."/>
            <person name="Hugenholtz P."/>
            <person name="Klenk H.P."/>
            <person name="Kyrpides N.C."/>
        </authorList>
    </citation>
    <scope>NUCLEOTIDE SEQUENCE [LARGE SCALE GENOMIC DNA]</scope>
    <source>
        <strain evidence="3">ATCC 23168 / DSM 4126 / NBRC 15989 / NCIMB 1408 / VKM B-1430 / H-43</strain>
    </source>
</reference>
<dbReference type="KEGG" id="mtt:Ftrac_1922"/>
<evidence type="ECO:0000313" key="2">
    <source>
        <dbReference type="EMBL" id="ADR21907.1"/>
    </source>
</evidence>
<dbReference type="HOGENOM" id="CLU_1720142_0_0_10"/>